<dbReference type="PROSITE" id="PS00678">
    <property type="entry name" value="WD_REPEATS_1"/>
    <property type="match status" value="1"/>
</dbReference>
<evidence type="ECO:0000256" key="12">
    <source>
        <dbReference type="RuleBase" id="RU364014"/>
    </source>
</evidence>
<dbReference type="SMART" id="SM00320">
    <property type="entry name" value="WD40"/>
    <property type="match status" value="6"/>
</dbReference>
<dbReference type="GO" id="GO:0006351">
    <property type="term" value="P:DNA-templated transcription"/>
    <property type="evidence" value="ECO:0007669"/>
    <property type="project" value="InterPro"/>
</dbReference>
<dbReference type="GO" id="GO:0006338">
    <property type="term" value="P:chromatin remodeling"/>
    <property type="evidence" value="ECO:0007669"/>
    <property type="project" value="InterPro"/>
</dbReference>
<dbReference type="InterPro" id="IPR019775">
    <property type="entry name" value="WD40_repeat_CS"/>
</dbReference>
<evidence type="ECO:0000256" key="11">
    <source>
        <dbReference type="PROSITE-ProRule" id="PRU00221"/>
    </source>
</evidence>
<keyword evidence="6 12" id="KW-0677">Repeat</keyword>
<dbReference type="PROSITE" id="PS50294">
    <property type="entry name" value="WD_REPEATS_REGION"/>
    <property type="match status" value="1"/>
</dbReference>
<dbReference type="InterPro" id="IPR001680">
    <property type="entry name" value="WD40_rpt"/>
</dbReference>
<dbReference type="InterPro" id="IPR036322">
    <property type="entry name" value="WD40_repeat_dom_sf"/>
</dbReference>
<keyword evidence="9 12" id="KW-0804">Transcription</keyword>
<dbReference type="GO" id="GO:0006355">
    <property type="term" value="P:regulation of DNA-templated transcription"/>
    <property type="evidence" value="ECO:0007669"/>
    <property type="project" value="InterPro"/>
</dbReference>
<evidence type="ECO:0000256" key="8">
    <source>
        <dbReference type="ARBA" id="ARBA00023015"/>
    </source>
</evidence>
<evidence type="ECO:0000256" key="13">
    <source>
        <dbReference type="SAM" id="MobiDB-lite"/>
    </source>
</evidence>
<proteinExistence type="inferred from homology"/>
<dbReference type="GO" id="GO:0031491">
    <property type="term" value="F:nucleosome binding"/>
    <property type="evidence" value="ECO:0007669"/>
    <property type="project" value="TreeGrafter"/>
</dbReference>
<keyword evidence="10 12" id="KW-0539">Nucleus</keyword>
<evidence type="ECO:0000256" key="7">
    <source>
        <dbReference type="ARBA" id="ARBA00022853"/>
    </source>
</evidence>
<sequence>MKFLKLPQSYHNGGIHSIDVNQDNTILVSGGTDNKIGVWNLKKLIELSKLVSTHNSPEVRLKLKSLEPKQYITCHKSLINVVRFFKGDNKRFISSDVNGNVFFHTLHEQPETKQLFPFKSIETSEVNPVVDLTISADNRLIAWSTNNGKVYLYDVVKDTFQELTSICHEKPIIQRSIAFDPSNNYLITVGDDTQINVFQYSYEKDDTSTTTYKFRLIYKISKLFSQNPLNVRYKRISWSPDGNLVSIPTASKNQTMLISLISRSEKWTNIESLVGHDFACDVVKFNPKIFSSKENDTSKVHSVIASGGSDRTMAIWNTSKSTPITVLQDAVQGEILDITWTTDGTSLLFCTSQGKLCIGNFEPNELGYTFSQETMERFVQLQNNLIEPMNFRYPHEQTVGNRKQLPPIEFLSQKNAISTTTSSSNTVENDKKNAEDNVGVSNQSKSTTTTTTTTIKGGVITPEVIPPPKLQSLDDDIDGDGDDEEHKSGGMLDSVMNDRTQSSPRKLNKPKPIAPVVSDSTTQSLSFNKQKVTTKNGKRRIQPMLISSGNSAPSDLPRSNSVIKPVVNTTKSTMEFEKPSYSVSEEFYKQNKRPRTEETTGSNNNKKLKREMEPVKFIGSVILNPNTSFSKIRLATPKVRLFFQLKSKTDDDGVFILDIKNGSGNESKPSRLTYMKKDKEIWCDFIPKYIQLATEGSNFWAVTTVDGTILTYSHVSGKRLLPSIVLGSPISFLESYDKYLMVVTCIGELYVWDMEIKKNVLKSSISPLLELYNKEGLVKSDNITLCAVTSYGIPLVTLSNGSGYLFNKDLGVWQTITESWWCFGSHYWDSTQTGNSSGGGGGSGGSNNKRSLQTMNMFNDEQSIIELLEHKTNEEILRKTRTGRGKYFNKISKNMLMKEGFESLENTISISHLENRILCCELLGENKDFHKFFTTYVQRICELGFKAKLFEVCDELLGPIDTDTAKPPNENNWEPKICGFDKRELLKEIITSCSQFRDAQRVLVHFGKKIGVVIDES</sequence>
<evidence type="ECO:0000313" key="15">
    <source>
        <dbReference type="EMBL" id="KAF6060454.1"/>
    </source>
</evidence>
<dbReference type="AlphaFoldDB" id="A0A8H6BTX7"/>
<feature type="repeat" description="WD" evidence="11">
    <location>
        <begin position="8"/>
        <end position="42"/>
    </location>
</feature>
<feature type="compositionally biased region" description="Polar residues" evidence="13">
    <location>
        <begin position="545"/>
        <end position="561"/>
    </location>
</feature>
<dbReference type="InterPro" id="IPR015943">
    <property type="entry name" value="WD40/YVTN_repeat-like_dom_sf"/>
</dbReference>
<name>A0A8H6BTX7_CANAX</name>
<comment type="caution">
    <text evidence="15">The sequence shown here is derived from an EMBL/GenBank/DDBJ whole genome shotgun (WGS) entry which is preliminary data.</text>
</comment>
<dbReference type="InterPro" id="IPR031120">
    <property type="entry name" value="HIR1-like"/>
</dbReference>
<feature type="compositionally biased region" description="Acidic residues" evidence="13">
    <location>
        <begin position="473"/>
        <end position="483"/>
    </location>
</feature>
<feature type="compositionally biased region" description="Polar residues" evidence="13">
    <location>
        <begin position="518"/>
        <end position="535"/>
    </location>
</feature>
<evidence type="ECO:0000256" key="4">
    <source>
        <dbReference type="ARBA" id="ARBA00022491"/>
    </source>
</evidence>
<evidence type="ECO:0000256" key="5">
    <source>
        <dbReference type="ARBA" id="ARBA00022574"/>
    </source>
</evidence>
<evidence type="ECO:0000256" key="9">
    <source>
        <dbReference type="ARBA" id="ARBA00023163"/>
    </source>
</evidence>
<evidence type="ECO:0000256" key="2">
    <source>
        <dbReference type="ARBA" id="ARBA00004123"/>
    </source>
</evidence>
<protein>
    <recommendedName>
        <fullName evidence="12">Protein HIR</fullName>
    </recommendedName>
</protein>
<comment type="function">
    <text evidence="1 12">Required for replication-independent chromatin assembly and for the periodic repression of histone gene transcription during the cell cycle.</text>
</comment>
<dbReference type="Pfam" id="PF07569">
    <property type="entry name" value="Hira"/>
    <property type="match status" value="1"/>
</dbReference>
<dbReference type="EMBL" id="JABWAD010000068">
    <property type="protein sequence ID" value="KAF6060454.1"/>
    <property type="molecule type" value="Genomic_DNA"/>
</dbReference>
<feature type="domain" description="Protein HIRA-like C-terminal" evidence="14">
    <location>
        <begin position="717"/>
        <end position="956"/>
    </location>
</feature>
<evidence type="ECO:0000256" key="6">
    <source>
        <dbReference type="ARBA" id="ARBA00022737"/>
    </source>
</evidence>
<organism evidence="15 16">
    <name type="scientific">Candida albicans</name>
    <name type="common">Yeast</name>
    <dbReference type="NCBI Taxonomy" id="5476"/>
    <lineage>
        <taxon>Eukaryota</taxon>
        <taxon>Fungi</taxon>
        <taxon>Dikarya</taxon>
        <taxon>Ascomycota</taxon>
        <taxon>Saccharomycotina</taxon>
        <taxon>Pichiomycetes</taxon>
        <taxon>Debaryomycetaceae</taxon>
        <taxon>Candida/Lodderomyces clade</taxon>
        <taxon>Candida</taxon>
    </lineage>
</organism>
<evidence type="ECO:0000259" key="14">
    <source>
        <dbReference type="Pfam" id="PF07569"/>
    </source>
</evidence>
<comment type="similarity">
    <text evidence="3 12">Belongs to the WD repeat HIR1 family.</text>
</comment>
<dbReference type="PANTHER" id="PTHR13831:SF1">
    <property type="entry name" value="PROTEIN HIR2"/>
    <property type="match status" value="1"/>
</dbReference>
<keyword evidence="5 11" id="KW-0853">WD repeat</keyword>
<keyword evidence="8 12" id="KW-0805">Transcription regulation</keyword>
<evidence type="ECO:0000256" key="10">
    <source>
        <dbReference type="ARBA" id="ARBA00023242"/>
    </source>
</evidence>
<dbReference type="GO" id="GO:0000417">
    <property type="term" value="C:HIR complex"/>
    <property type="evidence" value="ECO:0007669"/>
    <property type="project" value="TreeGrafter"/>
</dbReference>
<dbReference type="Proteomes" id="UP000536275">
    <property type="component" value="Unassembled WGS sequence"/>
</dbReference>
<evidence type="ECO:0000313" key="16">
    <source>
        <dbReference type="Proteomes" id="UP000536275"/>
    </source>
</evidence>
<dbReference type="Pfam" id="PF00400">
    <property type="entry name" value="WD40"/>
    <property type="match status" value="2"/>
</dbReference>
<dbReference type="GO" id="GO:0005634">
    <property type="term" value="C:nucleus"/>
    <property type="evidence" value="ECO:0007669"/>
    <property type="project" value="UniProtKB-SubCell"/>
</dbReference>
<dbReference type="InterPro" id="IPR011494">
    <property type="entry name" value="HIRA-like_C"/>
</dbReference>
<dbReference type="SMR" id="A0A8H6BTX7"/>
<dbReference type="PANTHER" id="PTHR13831">
    <property type="entry name" value="MEMBER OF THE HIR1 FAMILY OF WD-REPEAT PROTEINS"/>
    <property type="match status" value="1"/>
</dbReference>
<evidence type="ECO:0000256" key="1">
    <source>
        <dbReference type="ARBA" id="ARBA00002677"/>
    </source>
</evidence>
<dbReference type="Gene3D" id="2.130.10.10">
    <property type="entry name" value="YVTN repeat-like/Quinoprotein amine dehydrogenase"/>
    <property type="match status" value="2"/>
</dbReference>
<accession>A0A8H6BTX7</accession>
<feature type="region of interest" description="Disordered" evidence="13">
    <location>
        <begin position="417"/>
        <end position="561"/>
    </location>
</feature>
<dbReference type="GO" id="GO:0000785">
    <property type="term" value="C:chromatin"/>
    <property type="evidence" value="ECO:0007669"/>
    <property type="project" value="TreeGrafter"/>
</dbReference>
<dbReference type="PROSITE" id="PS50082">
    <property type="entry name" value="WD_REPEATS_2"/>
    <property type="match status" value="1"/>
</dbReference>
<keyword evidence="4 12" id="KW-0678">Repressor</keyword>
<reference evidence="15 16" key="1">
    <citation type="submission" date="2020-03" db="EMBL/GenBank/DDBJ databases">
        <title>FDA dAtabase for Regulatory Grade micrObial Sequences (FDA-ARGOS): Supporting development and validation of Infectious Disease Dx tests.</title>
        <authorList>
            <person name="Campos J."/>
            <person name="Goldberg B."/>
            <person name="Tallon L."/>
            <person name="Sadzewicz L."/>
            <person name="Vavikolanu K."/>
            <person name="Mehta A."/>
            <person name="Aluvathingal J."/>
            <person name="Nadendla S."/>
            <person name="Nandy P."/>
            <person name="Geyer C."/>
            <person name="Yan Y."/>
            <person name="Sichtig H."/>
        </authorList>
    </citation>
    <scope>NUCLEOTIDE SEQUENCE [LARGE SCALE GENOMIC DNA]</scope>
    <source>
        <strain evidence="15 16">FDAARGOS_656</strain>
    </source>
</reference>
<keyword evidence="7 12" id="KW-0156">Chromatin regulator</keyword>
<dbReference type="Pfam" id="PF09453">
    <property type="entry name" value="HIRA_B"/>
    <property type="match status" value="1"/>
</dbReference>
<comment type="subcellular location">
    <subcellularLocation>
        <location evidence="2 12">Nucleus</location>
    </subcellularLocation>
</comment>
<evidence type="ECO:0000256" key="3">
    <source>
        <dbReference type="ARBA" id="ARBA00007306"/>
    </source>
</evidence>
<gene>
    <name evidence="15" type="primary">HIR2</name>
    <name evidence="15" type="ORF">FOB64_006655</name>
</gene>
<dbReference type="SUPFAM" id="SSF50978">
    <property type="entry name" value="WD40 repeat-like"/>
    <property type="match status" value="1"/>
</dbReference>
<dbReference type="InterPro" id="IPR019015">
    <property type="entry name" value="HIRA_B_motif"/>
</dbReference>